<dbReference type="Pfam" id="PF13472">
    <property type="entry name" value="Lipase_GDSL_2"/>
    <property type="match status" value="1"/>
</dbReference>
<organism evidence="4 5">
    <name type="scientific">Stachybotrys elegans</name>
    <dbReference type="NCBI Taxonomy" id="80388"/>
    <lineage>
        <taxon>Eukaryota</taxon>
        <taxon>Fungi</taxon>
        <taxon>Dikarya</taxon>
        <taxon>Ascomycota</taxon>
        <taxon>Pezizomycotina</taxon>
        <taxon>Sordariomycetes</taxon>
        <taxon>Hypocreomycetidae</taxon>
        <taxon>Hypocreales</taxon>
        <taxon>Stachybotryaceae</taxon>
        <taxon>Stachybotrys</taxon>
    </lineage>
</organism>
<reference evidence="4" key="1">
    <citation type="journal article" date="2021" name="Nat. Commun.">
        <title>Genetic determinants of endophytism in the Arabidopsis root mycobiome.</title>
        <authorList>
            <person name="Mesny F."/>
            <person name="Miyauchi S."/>
            <person name="Thiergart T."/>
            <person name="Pickel B."/>
            <person name="Atanasova L."/>
            <person name="Karlsson M."/>
            <person name="Huettel B."/>
            <person name="Barry K.W."/>
            <person name="Haridas S."/>
            <person name="Chen C."/>
            <person name="Bauer D."/>
            <person name="Andreopoulos W."/>
            <person name="Pangilinan J."/>
            <person name="LaButti K."/>
            <person name="Riley R."/>
            <person name="Lipzen A."/>
            <person name="Clum A."/>
            <person name="Drula E."/>
            <person name="Henrissat B."/>
            <person name="Kohler A."/>
            <person name="Grigoriev I.V."/>
            <person name="Martin F.M."/>
            <person name="Hacquard S."/>
        </authorList>
    </citation>
    <scope>NUCLEOTIDE SEQUENCE</scope>
    <source>
        <strain evidence="4">MPI-CAGE-CH-0235</strain>
    </source>
</reference>
<dbReference type="InterPro" id="IPR028994">
    <property type="entry name" value="Integrin_alpha_N"/>
</dbReference>
<dbReference type="CDD" id="cd01833">
    <property type="entry name" value="XynB_like"/>
    <property type="match status" value="1"/>
</dbReference>
<dbReference type="GO" id="GO:0004622">
    <property type="term" value="F:phosphatidylcholine lysophospholipase activity"/>
    <property type="evidence" value="ECO:0007669"/>
    <property type="project" value="TreeGrafter"/>
</dbReference>
<name>A0A8K0SBB3_9HYPO</name>
<dbReference type="Gene3D" id="3.40.50.1110">
    <property type="entry name" value="SGNH hydrolase"/>
    <property type="match status" value="1"/>
</dbReference>
<comment type="caution">
    <text evidence="4">The sequence shown here is derived from an EMBL/GenBank/DDBJ whole genome shotgun (WGS) entry which is preliminary data.</text>
</comment>
<dbReference type="AlphaFoldDB" id="A0A8K0SBB3"/>
<dbReference type="Gene3D" id="2.130.10.130">
    <property type="entry name" value="Integrin alpha, N-terminal"/>
    <property type="match status" value="2"/>
</dbReference>
<keyword evidence="1" id="KW-0732">Signal</keyword>
<dbReference type="Pfam" id="PF13517">
    <property type="entry name" value="FG-GAP_3"/>
    <property type="match status" value="2"/>
</dbReference>
<dbReference type="InterPro" id="IPR051532">
    <property type="entry name" value="Ester_Hydrolysis_Enzymes"/>
</dbReference>
<dbReference type="PANTHER" id="PTHR30383:SF5">
    <property type="entry name" value="SGNH HYDROLASE-TYPE ESTERASE DOMAIN-CONTAINING PROTEIN"/>
    <property type="match status" value="1"/>
</dbReference>
<proteinExistence type="predicted"/>
<evidence type="ECO:0000256" key="2">
    <source>
        <dbReference type="SAM" id="MobiDB-lite"/>
    </source>
</evidence>
<feature type="domain" description="SGNH hydrolase-type esterase" evidence="3">
    <location>
        <begin position="57"/>
        <end position="241"/>
    </location>
</feature>
<dbReference type="SUPFAM" id="SSF69318">
    <property type="entry name" value="Integrin alpha N-terminal domain"/>
    <property type="match status" value="1"/>
</dbReference>
<dbReference type="OrthoDB" id="2119228at2759"/>
<evidence type="ECO:0000259" key="3">
    <source>
        <dbReference type="Pfam" id="PF13472"/>
    </source>
</evidence>
<dbReference type="InterPro" id="IPR013517">
    <property type="entry name" value="FG-GAP"/>
</dbReference>
<keyword evidence="5" id="KW-1185">Reference proteome</keyword>
<gene>
    <name evidence="4" type="ORF">B0I35DRAFT_498648</name>
</gene>
<dbReference type="InterPro" id="IPR036514">
    <property type="entry name" value="SGNH_hydro_sf"/>
</dbReference>
<evidence type="ECO:0000313" key="5">
    <source>
        <dbReference type="Proteomes" id="UP000813444"/>
    </source>
</evidence>
<evidence type="ECO:0000256" key="1">
    <source>
        <dbReference type="ARBA" id="ARBA00022729"/>
    </source>
</evidence>
<dbReference type="EMBL" id="JAGPNK010000037">
    <property type="protein sequence ID" value="KAH7303224.1"/>
    <property type="molecule type" value="Genomic_DNA"/>
</dbReference>
<dbReference type="SUPFAM" id="SSF52266">
    <property type="entry name" value="SGNH hydrolase"/>
    <property type="match status" value="1"/>
</dbReference>
<dbReference type="Proteomes" id="UP000813444">
    <property type="component" value="Unassembled WGS sequence"/>
</dbReference>
<accession>A0A8K0SBB3</accession>
<evidence type="ECO:0000313" key="4">
    <source>
        <dbReference type="EMBL" id="KAH7303224.1"/>
    </source>
</evidence>
<sequence>MSSASSVAAYVFTAVWDANYDELVGYPSLEERSTLHFRETEPGMSVKEGTKLRILPVGDSITVGFLSDRNGGDGNGYRGRLRDDLSGDEVVYAGTQSSGTMRNGRYAAWSGRTIQYIADHVGPSLEQRPNVILLAAGTNDMNPNPDISTEGNDPVEAARRLGRLVDQMIEACPDATILVAMIINTCDPNQSPRTRQFQQLIPGVVASRRRNGHHVLAADFTSFRTSDLQDCIHPTNQGYRIMGDYWYSFLHQIPESWIEDPIGPDPDEISGDNGGIDGDIPPPDWGRSPIQRTSRETVAEVARWAVGGQDKPRRCNDVPNWRATGQIALGLGNNGDWQYRKNWVAEGEVASGLGWDERYVRLHDMNGDGKADYVWIHPETGEIRCWLNNLPEPWSPAGNNDSIIGSGVGPARTIFLADMNGDGMDDYLVVNGQTGSVRVWWNYGPDNDWVNGWRFVEGGEIASGVPHANLDTLRFPDINGDGRADYVYIGEGGSLRHYMNAGSLGGQDVLFHSMGGIATGAANELAFKMNGDGRDDYLIWDEDGGLTGFLTQPTNREGVPLYVNQGPDKTIADGIGRHPDTIRLADMDGDGRDDYVHVGDNGQLSVWYNRGTTEDTLAIDGIRFADIDGDGRDDYIWLHPETGAPTVFLNAGIDDEDSLGWAWRPLNSGRPIASGAAPASQVVFGDIDGDGLDDYLDLDPRTGLLRAYLNLGEDEDFEEYGWRFEPIGTIASGLGPGGRVRIADIDGDGVCLRDDYIFLRENGGTTIYRNIYTILNTGNKYEPMPRADASGIGQHPDEIDFVDIDGDGKADYVWTRKLDGRVMVWYNQYPDLPAWREGGEIAGGVGTSGANIRYANLLSTGRADYVPINPNNGAIGAWVSGCRDIDTSRKLYKFSLMWEQENEEGTEPGWAAQYHPEGEDLDDMCYLSASAFTVGPNGPSGSPYPQHLLVDQEVVFDRVWDCFYNGGFDRVGNLICEGVSGIHCYRESAFNEEEDCEYRIVRRRFYCEW</sequence>
<feature type="region of interest" description="Disordered" evidence="2">
    <location>
        <begin position="270"/>
        <end position="289"/>
    </location>
</feature>
<protein>
    <recommendedName>
        <fullName evidence="3">SGNH hydrolase-type esterase domain-containing protein</fullName>
    </recommendedName>
</protein>
<dbReference type="InterPro" id="IPR013830">
    <property type="entry name" value="SGNH_hydro"/>
</dbReference>
<dbReference type="PANTHER" id="PTHR30383">
    <property type="entry name" value="THIOESTERASE 1/PROTEASE 1/LYSOPHOSPHOLIPASE L1"/>
    <property type="match status" value="1"/>
</dbReference>